<dbReference type="InterPro" id="IPR036895">
    <property type="entry name" value="Uracil-DNA_glycosylase-like_sf"/>
</dbReference>
<dbReference type="AlphaFoldDB" id="A0A4S4NA52"/>
<feature type="compositionally biased region" description="Polar residues" evidence="4">
    <location>
        <begin position="1"/>
        <end position="11"/>
    </location>
</feature>
<dbReference type="Gene3D" id="3.40.470.10">
    <property type="entry name" value="Uracil-DNA glycosylase-like domain"/>
    <property type="match status" value="1"/>
</dbReference>
<dbReference type="PANTHER" id="PTHR12159:SF9">
    <property type="entry name" value="G_T MISMATCH-SPECIFIC THYMINE DNA GLYCOSYLASE"/>
    <property type="match status" value="1"/>
</dbReference>
<feature type="region of interest" description="Disordered" evidence="4">
    <location>
        <begin position="181"/>
        <end position="224"/>
    </location>
</feature>
<dbReference type="EMBL" id="SGPM01000014">
    <property type="protein sequence ID" value="THH32830.1"/>
    <property type="molecule type" value="Genomic_DNA"/>
</dbReference>
<evidence type="ECO:0000313" key="7">
    <source>
        <dbReference type="Proteomes" id="UP000308730"/>
    </source>
</evidence>
<name>A0A4S4NA52_9APHY</name>
<reference evidence="6 7" key="1">
    <citation type="submission" date="2019-02" db="EMBL/GenBank/DDBJ databases">
        <title>Genome sequencing of the rare red list fungi Antrodiella citrinella (Flaviporus citrinellus).</title>
        <authorList>
            <person name="Buettner E."/>
            <person name="Kellner H."/>
        </authorList>
    </citation>
    <scope>NUCLEOTIDE SEQUENCE [LARGE SCALE GENOMIC DNA]</scope>
    <source>
        <strain evidence="6 7">DSM 108506</strain>
    </source>
</reference>
<dbReference type="InterPro" id="IPR015637">
    <property type="entry name" value="MUG/TDG"/>
</dbReference>
<proteinExistence type="predicted"/>
<organism evidence="6 7">
    <name type="scientific">Antrodiella citrinella</name>
    <dbReference type="NCBI Taxonomy" id="2447956"/>
    <lineage>
        <taxon>Eukaryota</taxon>
        <taxon>Fungi</taxon>
        <taxon>Dikarya</taxon>
        <taxon>Basidiomycota</taxon>
        <taxon>Agaricomycotina</taxon>
        <taxon>Agaricomycetes</taxon>
        <taxon>Polyporales</taxon>
        <taxon>Steccherinaceae</taxon>
        <taxon>Antrodiella</taxon>
    </lineage>
</organism>
<dbReference type="GO" id="GO:0008263">
    <property type="term" value="F:pyrimidine-specific mismatch base pair DNA N-glycosylase activity"/>
    <property type="evidence" value="ECO:0007669"/>
    <property type="project" value="TreeGrafter"/>
</dbReference>
<dbReference type="SUPFAM" id="SSF52141">
    <property type="entry name" value="Uracil-DNA glycosylase-like"/>
    <property type="match status" value="1"/>
</dbReference>
<dbReference type="CDD" id="cd10028">
    <property type="entry name" value="UDG-F2_TDG_MUG"/>
    <property type="match status" value="1"/>
</dbReference>
<evidence type="ECO:0000256" key="1">
    <source>
        <dbReference type="ARBA" id="ARBA00022763"/>
    </source>
</evidence>
<keyword evidence="3" id="KW-0234">DNA repair</keyword>
<keyword evidence="1" id="KW-0227">DNA damage</keyword>
<dbReference type="OrthoDB" id="565731at2759"/>
<keyword evidence="2" id="KW-0378">Hydrolase</keyword>
<dbReference type="Pfam" id="PF03167">
    <property type="entry name" value="UDG"/>
    <property type="match status" value="1"/>
</dbReference>
<feature type="compositionally biased region" description="Low complexity" evidence="4">
    <location>
        <begin position="186"/>
        <end position="199"/>
    </location>
</feature>
<sequence length="312" mass="34283">MQVKQETTLEVSLSLPAEDSVTRSSRKRKVAVKSEDSPSIKKVKRGFAPPEQYAHLSFLTDHLQDGLDVMFCGVNPGCMSAKVGHHFASPTNHFWKCLHRSDRLLPPAEDHTLPASFNLGLTNLVARPSAEQAELSKADMINGVPVLLCKISEYRPRVVCFVGKGIWDVFVKEATKISAVTETAGSSSTPTSSSIPISPTDEKAKEEEADSLPTRATSRSTNKSKRIRKANNVFKWGIQPIKVVHPEGDYDIKESLFFVMPSTSGRVVSHQLPDKVKLFIALRENVAELQEGKINTEAMNSIPALSVLSFDA</sequence>
<accession>A0A4S4NA52</accession>
<evidence type="ECO:0000256" key="3">
    <source>
        <dbReference type="ARBA" id="ARBA00023204"/>
    </source>
</evidence>
<dbReference type="InterPro" id="IPR005122">
    <property type="entry name" value="Uracil-DNA_glycosylase-like"/>
</dbReference>
<evidence type="ECO:0000259" key="5">
    <source>
        <dbReference type="Pfam" id="PF03167"/>
    </source>
</evidence>
<evidence type="ECO:0000256" key="4">
    <source>
        <dbReference type="SAM" id="MobiDB-lite"/>
    </source>
</evidence>
<dbReference type="Proteomes" id="UP000308730">
    <property type="component" value="Unassembled WGS sequence"/>
</dbReference>
<evidence type="ECO:0000256" key="2">
    <source>
        <dbReference type="ARBA" id="ARBA00022801"/>
    </source>
</evidence>
<dbReference type="GO" id="GO:0006285">
    <property type="term" value="P:base-excision repair, AP site formation"/>
    <property type="evidence" value="ECO:0007669"/>
    <property type="project" value="InterPro"/>
</dbReference>
<comment type="caution">
    <text evidence="6">The sequence shown here is derived from an EMBL/GenBank/DDBJ whole genome shotgun (WGS) entry which is preliminary data.</text>
</comment>
<feature type="domain" description="Uracil-DNA glycosylase-like" evidence="5">
    <location>
        <begin position="62"/>
        <end position="202"/>
    </location>
</feature>
<keyword evidence="7" id="KW-1185">Reference proteome</keyword>
<dbReference type="PANTHER" id="PTHR12159">
    <property type="entry name" value="G/T AND G/U MISMATCH-SPECIFIC DNA GLYCOSYLASE"/>
    <property type="match status" value="1"/>
</dbReference>
<feature type="region of interest" description="Disordered" evidence="4">
    <location>
        <begin position="1"/>
        <end position="44"/>
    </location>
</feature>
<dbReference type="GO" id="GO:0004844">
    <property type="term" value="F:uracil DNA N-glycosylase activity"/>
    <property type="evidence" value="ECO:0007669"/>
    <property type="project" value="TreeGrafter"/>
</dbReference>
<gene>
    <name evidence="6" type="ORF">EUX98_g1337</name>
</gene>
<evidence type="ECO:0000313" key="6">
    <source>
        <dbReference type="EMBL" id="THH32830.1"/>
    </source>
</evidence>
<protein>
    <recommendedName>
        <fullName evidence="5">Uracil-DNA glycosylase-like domain-containing protein</fullName>
    </recommendedName>
</protein>